<protein>
    <submittedName>
        <fullName evidence="2">Uncharacterized protein</fullName>
    </submittedName>
</protein>
<proteinExistence type="predicted"/>
<dbReference type="Proteomes" id="UP000011612">
    <property type="component" value="Unassembled WGS sequence"/>
</dbReference>
<dbReference type="PATRIC" id="fig|1230453.4.peg.81"/>
<name>M0I292_HALEO</name>
<sequence length="106" mass="10771">MDLIETSNVEVQEVASTSIPDDMEGAVFSAPDPEPDVYPAAVAYVGAAGFAYAAGTTVGEAAGDAVVDAVSGGRLISEISENDLDSGVSKHSSAEELLSAHKQTKN</sequence>
<feature type="region of interest" description="Disordered" evidence="1">
    <location>
        <begin position="84"/>
        <end position="106"/>
    </location>
</feature>
<gene>
    <name evidence="2" type="ORF">C453_00420</name>
</gene>
<comment type="caution">
    <text evidence="2">The sequence shown here is derived from an EMBL/GenBank/DDBJ whole genome shotgun (WGS) entry which is preliminary data.</text>
</comment>
<dbReference type="STRING" id="1230453.C453_00420"/>
<evidence type="ECO:0000313" key="2">
    <source>
        <dbReference type="EMBL" id="ELZ89494.1"/>
    </source>
</evidence>
<accession>M0I292</accession>
<evidence type="ECO:0000256" key="1">
    <source>
        <dbReference type="SAM" id="MobiDB-lite"/>
    </source>
</evidence>
<dbReference type="AlphaFoldDB" id="M0I292"/>
<reference evidence="2 3" key="1">
    <citation type="journal article" date="2014" name="PLoS Genet.">
        <title>Phylogenetically driven sequencing of extremely halophilic archaea reveals strategies for static and dynamic osmo-response.</title>
        <authorList>
            <person name="Becker E.A."/>
            <person name="Seitzer P.M."/>
            <person name="Tritt A."/>
            <person name="Larsen D."/>
            <person name="Krusor M."/>
            <person name="Yao A.I."/>
            <person name="Wu D."/>
            <person name="Madern D."/>
            <person name="Eisen J.A."/>
            <person name="Darling A.E."/>
            <person name="Facciotti M.T."/>
        </authorList>
    </citation>
    <scope>NUCLEOTIDE SEQUENCE [LARGE SCALE GENOMIC DNA]</scope>
    <source>
        <strain evidence="2 3">ATCC BAA-1513</strain>
    </source>
</reference>
<dbReference type="EMBL" id="AOLK01000002">
    <property type="protein sequence ID" value="ELZ89494.1"/>
    <property type="molecule type" value="Genomic_DNA"/>
</dbReference>
<evidence type="ECO:0000313" key="3">
    <source>
        <dbReference type="Proteomes" id="UP000011612"/>
    </source>
</evidence>
<organism evidence="2 3">
    <name type="scientific">Haloferax elongans ATCC BAA-1513</name>
    <dbReference type="NCBI Taxonomy" id="1230453"/>
    <lineage>
        <taxon>Archaea</taxon>
        <taxon>Methanobacteriati</taxon>
        <taxon>Methanobacteriota</taxon>
        <taxon>Stenosarchaea group</taxon>
        <taxon>Halobacteria</taxon>
        <taxon>Halobacteriales</taxon>
        <taxon>Haloferacaceae</taxon>
        <taxon>Haloferax</taxon>
    </lineage>
</organism>
<keyword evidence="3" id="KW-1185">Reference proteome</keyword>